<protein>
    <submittedName>
        <fullName evidence="1">Uncharacterized protein</fullName>
    </submittedName>
</protein>
<sequence>MENTIRLRVSCDVFNEDLASMVDGLREELDHLDVDDVRPLSAGPPPPGARGDWASDASGLAVIAAKSAGVLPSVIETVRAWRLRARPRPSVRLEIDGDVLEISEATDHQAARAVDLFLQRHGGEPSRAEP</sequence>
<comment type="caution">
    <text evidence="1">The sequence shown here is derived from an EMBL/GenBank/DDBJ whole genome shotgun (WGS) entry which is preliminary data.</text>
</comment>
<name>A0ABT4TF73_9ACTN</name>
<reference evidence="1" key="1">
    <citation type="submission" date="2023-01" db="EMBL/GenBank/DDBJ databases">
        <title>Draft genome sequence of Nocardiopsis sp. LSu2-4 isolated from halophytes.</title>
        <authorList>
            <person name="Duangmal K."/>
            <person name="Chantavorakit T."/>
        </authorList>
    </citation>
    <scope>NUCLEOTIDE SEQUENCE</scope>
    <source>
        <strain evidence="1">LSu2-4</strain>
    </source>
</reference>
<keyword evidence="2" id="KW-1185">Reference proteome</keyword>
<dbReference type="RefSeq" id="WP_270675768.1">
    <property type="nucleotide sequence ID" value="NZ_JAQFWP010000003.1"/>
</dbReference>
<organism evidence="1 2">
    <name type="scientific">Nocardiopsis suaedae</name>
    <dbReference type="NCBI Taxonomy" id="3018444"/>
    <lineage>
        <taxon>Bacteria</taxon>
        <taxon>Bacillati</taxon>
        <taxon>Actinomycetota</taxon>
        <taxon>Actinomycetes</taxon>
        <taxon>Streptosporangiales</taxon>
        <taxon>Nocardiopsidaceae</taxon>
        <taxon>Nocardiopsis</taxon>
    </lineage>
</organism>
<proteinExistence type="predicted"/>
<evidence type="ECO:0000313" key="1">
    <source>
        <dbReference type="EMBL" id="MDA2803365.1"/>
    </source>
</evidence>
<dbReference type="Pfam" id="PF19953">
    <property type="entry name" value="EACC1"/>
    <property type="match status" value="1"/>
</dbReference>
<dbReference type="EMBL" id="JAQFWP010000003">
    <property type="protein sequence ID" value="MDA2803365.1"/>
    <property type="molecule type" value="Genomic_DNA"/>
</dbReference>
<gene>
    <name evidence="1" type="ORF">O4U47_02470</name>
</gene>
<evidence type="ECO:0000313" key="2">
    <source>
        <dbReference type="Proteomes" id="UP001165685"/>
    </source>
</evidence>
<dbReference type="InterPro" id="IPR045428">
    <property type="entry name" value="EACC1"/>
</dbReference>
<accession>A0ABT4TF73</accession>
<dbReference type="Proteomes" id="UP001165685">
    <property type="component" value="Unassembled WGS sequence"/>
</dbReference>